<evidence type="ECO:0000259" key="2">
    <source>
        <dbReference type="Pfam" id="PF20736"/>
    </source>
</evidence>
<evidence type="ECO:0000259" key="1">
    <source>
        <dbReference type="Pfam" id="PF07944"/>
    </source>
</evidence>
<reference evidence="4 5" key="1">
    <citation type="submission" date="2019-01" db="EMBL/GenBank/DDBJ databases">
        <title>Draft genome sequence of Dictyobacter sp. Uno17.</title>
        <authorList>
            <person name="Wang C.M."/>
            <person name="Zheng Y."/>
            <person name="Sakai Y."/>
            <person name="Abe K."/>
            <person name="Yokota A."/>
            <person name="Yabe S."/>
        </authorList>
    </citation>
    <scope>NUCLEOTIDE SEQUENCE [LARGE SCALE GENOMIC DNA]</scope>
    <source>
        <strain evidence="4 5">Uno17</strain>
    </source>
</reference>
<keyword evidence="5" id="KW-1185">Reference proteome</keyword>
<dbReference type="Pfam" id="PF20737">
    <property type="entry name" value="Glyco_hydro127C"/>
    <property type="match status" value="1"/>
</dbReference>
<protein>
    <recommendedName>
        <fullName evidence="6">Glycoside hydrolase family 127 protein</fullName>
    </recommendedName>
</protein>
<dbReference type="InterPro" id="IPR049049">
    <property type="entry name" value="Beta-AFase-like_GH127_C"/>
</dbReference>
<comment type="caution">
    <text evidence="4">The sequence shown here is derived from an EMBL/GenBank/DDBJ whole genome shotgun (WGS) entry which is preliminary data.</text>
</comment>
<feature type="domain" description="Non-reducing end beta-L-arabinofuranosidase-like GH127 catalytic" evidence="1">
    <location>
        <begin position="30"/>
        <end position="418"/>
    </location>
</feature>
<accession>A0A5A5TEZ7</accession>
<evidence type="ECO:0000313" key="5">
    <source>
        <dbReference type="Proteomes" id="UP000322530"/>
    </source>
</evidence>
<feature type="domain" description="Non-reducing end beta-L-arabinofuranosidase-like GH127 C-terminal" evidence="3">
    <location>
        <begin position="525"/>
        <end position="637"/>
    </location>
</feature>
<dbReference type="InterPro" id="IPR012878">
    <property type="entry name" value="Beta-AFase-like_GH127_cat"/>
</dbReference>
<feature type="domain" description="Non-reducing end beta-L-arabinofuranosidase-like GH127 middle" evidence="2">
    <location>
        <begin position="429"/>
        <end position="523"/>
    </location>
</feature>
<dbReference type="SUPFAM" id="SSF48208">
    <property type="entry name" value="Six-hairpin glycosidases"/>
    <property type="match status" value="1"/>
</dbReference>
<dbReference type="GO" id="GO:0005975">
    <property type="term" value="P:carbohydrate metabolic process"/>
    <property type="evidence" value="ECO:0007669"/>
    <property type="project" value="InterPro"/>
</dbReference>
<dbReference type="InterPro" id="IPR049174">
    <property type="entry name" value="Beta-AFase-like"/>
</dbReference>
<gene>
    <name evidence="4" type="ORF">KDI_33590</name>
</gene>
<dbReference type="PANTHER" id="PTHR43465:SF2">
    <property type="entry name" value="DUF1680 DOMAIN PROTEIN (AFU_ORTHOLOGUE AFUA_1G08910)"/>
    <property type="match status" value="1"/>
</dbReference>
<dbReference type="PANTHER" id="PTHR43465">
    <property type="entry name" value="DUF1680 DOMAIN PROTEIN (AFU_ORTHOLOGUE AFUA_1G08910)"/>
    <property type="match status" value="1"/>
</dbReference>
<dbReference type="InterPro" id="IPR049046">
    <property type="entry name" value="Beta-AFase-like_GH127_middle"/>
</dbReference>
<proteinExistence type="predicted"/>
<dbReference type="AlphaFoldDB" id="A0A5A5TEZ7"/>
<organism evidence="4 5">
    <name type="scientific">Dictyobacter arantiisoli</name>
    <dbReference type="NCBI Taxonomy" id="2014874"/>
    <lineage>
        <taxon>Bacteria</taxon>
        <taxon>Bacillati</taxon>
        <taxon>Chloroflexota</taxon>
        <taxon>Ktedonobacteria</taxon>
        <taxon>Ktedonobacterales</taxon>
        <taxon>Dictyobacteraceae</taxon>
        <taxon>Dictyobacter</taxon>
    </lineage>
</organism>
<dbReference type="EMBL" id="BIXY01000051">
    <property type="protein sequence ID" value="GCF09795.1"/>
    <property type="molecule type" value="Genomic_DNA"/>
</dbReference>
<dbReference type="Proteomes" id="UP000322530">
    <property type="component" value="Unassembled WGS sequence"/>
</dbReference>
<dbReference type="OrthoDB" id="9757939at2"/>
<name>A0A5A5TEZ7_9CHLR</name>
<sequence length="640" mass="72838">MTSSSYSLAQGDAQMPLRSSSVAHTSILFEDAFWGPRLQALREQTLPAIYQQMQQDGHFTAFREEWHAGMYPIPYVFWESDIAKWIEAASYSLATHPDAHLETLIDEAIAFLLTLQQPDGYLNLWFTQVEPEQRWANLRDHHELYCAGHLIEAAVAHFQATGKRVLLDAVCRYADYIDATFGPEESKQHGYCGHEEIELALIKLYHATEERRYLRLSQYFIEERGKRPPHYFDVEAEKRGEPPADFWASTYEYNQSHVPVREQHEIVGHAVRAMYLFSAVADLARELNDESLYETCQDIWHHLNSKRLYITGGLGSSEGNEGFTADYDLPNSSAYAETCAAIGLVMWSQRLLQLDADSRYADVLEQALYNGVLSGISLDGTSFFYVNPLESHGTHHRQPWYKCACCPPNIARLLLSLGSYLYSVTANDILVHLYAQCTATLSVGAHRIILHQQTNYPWDGEVSFEIELDKPAEFGLHLRIPGWCQHARLTLAGEDIPFEVRKGYAYVTRTWQSGDSVVLHLDMPVERIYPHPAIRENVGNIALRSGPLLYCLENSDNPLPLYQICIPDSATFEKQFVPDLLGGIALLKGEVQALERTDGIDTLYHTTPPTTKPYLLTAIPYYAWDHREPGEMRIWLRACL</sequence>
<dbReference type="Pfam" id="PF20736">
    <property type="entry name" value="Glyco_hydro127M"/>
    <property type="match status" value="1"/>
</dbReference>
<dbReference type="RefSeq" id="WP_149402709.1">
    <property type="nucleotide sequence ID" value="NZ_BIXY01000051.1"/>
</dbReference>
<evidence type="ECO:0008006" key="6">
    <source>
        <dbReference type="Google" id="ProtNLM"/>
    </source>
</evidence>
<dbReference type="Pfam" id="PF07944">
    <property type="entry name" value="Beta-AFase-like_GH127_cat"/>
    <property type="match status" value="1"/>
</dbReference>
<dbReference type="InterPro" id="IPR008928">
    <property type="entry name" value="6-hairpin_glycosidase_sf"/>
</dbReference>
<evidence type="ECO:0000259" key="3">
    <source>
        <dbReference type="Pfam" id="PF20737"/>
    </source>
</evidence>
<evidence type="ECO:0000313" key="4">
    <source>
        <dbReference type="EMBL" id="GCF09795.1"/>
    </source>
</evidence>